<feature type="transmembrane region" description="Helical" evidence="9">
    <location>
        <begin position="112"/>
        <end position="133"/>
    </location>
</feature>
<dbReference type="Pfam" id="PF03083">
    <property type="entry name" value="MtN3_slv"/>
    <property type="match status" value="1"/>
</dbReference>
<keyword evidence="8 9" id="KW-0472">Membrane</keyword>
<evidence type="ECO:0000256" key="4">
    <source>
        <dbReference type="ARBA" id="ARBA00022597"/>
    </source>
</evidence>
<evidence type="ECO:0000313" key="11">
    <source>
        <dbReference type="Proteomes" id="UP000241394"/>
    </source>
</evidence>
<evidence type="ECO:0000256" key="7">
    <source>
        <dbReference type="ARBA" id="ARBA00022989"/>
    </source>
</evidence>
<dbReference type="Gene3D" id="1.20.1280.290">
    <property type="match status" value="1"/>
</dbReference>
<dbReference type="GO" id="GO:0016020">
    <property type="term" value="C:membrane"/>
    <property type="evidence" value="ECO:0007669"/>
    <property type="project" value="InterPro"/>
</dbReference>
<reference evidence="10 11" key="1">
    <citation type="submission" date="2017-07" db="EMBL/GenBank/DDBJ databases">
        <title>An improved, manually edited Actinidia chinensis var. chinensis (kiwifruit) genome highlights the challenges associated with draft genomes and gene prediction in plants.</title>
        <authorList>
            <person name="Pilkington S."/>
            <person name="Crowhurst R."/>
            <person name="Hilario E."/>
            <person name="Nardozza S."/>
            <person name="Fraser L."/>
            <person name="Peng Y."/>
            <person name="Gunaseelan K."/>
            <person name="Simpson R."/>
            <person name="Tahir J."/>
            <person name="Deroles S."/>
            <person name="Templeton K."/>
            <person name="Luo Z."/>
            <person name="Davy M."/>
            <person name="Cheng C."/>
            <person name="Mcneilage M."/>
            <person name="Scaglione D."/>
            <person name="Liu Y."/>
            <person name="Zhang Q."/>
            <person name="Datson P."/>
            <person name="De Silva N."/>
            <person name="Gardiner S."/>
            <person name="Bassett H."/>
            <person name="Chagne D."/>
            <person name="Mccallum J."/>
            <person name="Dzierzon H."/>
            <person name="Deng C."/>
            <person name="Wang Y.-Y."/>
            <person name="Barron N."/>
            <person name="Manako K."/>
            <person name="Bowen J."/>
            <person name="Foster T."/>
            <person name="Erridge Z."/>
            <person name="Tiffin H."/>
            <person name="Waite C."/>
            <person name="Davies K."/>
            <person name="Grierson E."/>
            <person name="Laing W."/>
            <person name="Kirk R."/>
            <person name="Chen X."/>
            <person name="Wood M."/>
            <person name="Montefiori M."/>
            <person name="Brummell D."/>
            <person name="Schwinn K."/>
            <person name="Catanach A."/>
            <person name="Fullerton C."/>
            <person name="Li D."/>
            <person name="Meiyalaghan S."/>
            <person name="Nieuwenhuizen N."/>
            <person name="Read N."/>
            <person name="Prakash R."/>
            <person name="Hunter D."/>
            <person name="Zhang H."/>
            <person name="Mckenzie M."/>
            <person name="Knabel M."/>
            <person name="Harris A."/>
            <person name="Allan A."/>
            <person name="Chen A."/>
            <person name="Janssen B."/>
            <person name="Plunkett B."/>
            <person name="Dwamena C."/>
            <person name="Voogd C."/>
            <person name="Leif D."/>
            <person name="Lafferty D."/>
            <person name="Souleyre E."/>
            <person name="Varkonyi-Gasic E."/>
            <person name="Gambi F."/>
            <person name="Hanley J."/>
            <person name="Yao J.-L."/>
            <person name="Cheung J."/>
            <person name="David K."/>
            <person name="Warren B."/>
            <person name="Marsh K."/>
            <person name="Snowden K."/>
            <person name="Lin-Wang K."/>
            <person name="Brian L."/>
            <person name="Martinez-Sanchez M."/>
            <person name="Wang M."/>
            <person name="Ileperuma N."/>
            <person name="Macnee N."/>
            <person name="Campin R."/>
            <person name="Mcatee P."/>
            <person name="Drummond R."/>
            <person name="Espley R."/>
            <person name="Ireland H."/>
            <person name="Wu R."/>
            <person name="Atkinson R."/>
            <person name="Karunairetnam S."/>
            <person name="Bulley S."/>
            <person name="Chunkath S."/>
            <person name="Hanley Z."/>
            <person name="Storey R."/>
            <person name="Thrimawithana A."/>
            <person name="Thomson S."/>
            <person name="David C."/>
            <person name="Testolin R."/>
        </authorList>
    </citation>
    <scope>NUCLEOTIDE SEQUENCE [LARGE SCALE GENOMIC DNA]</scope>
    <source>
        <strain evidence="11">cv. Red5</strain>
        <tissue evidence="10">Young leaf</tissue>
    </source>
</reference>
<dbReference type="InterPro" id="IPR004316">
    <property type="entry name" value="SWEET_rpt"/>
</dbReference>
<dbReference type="Gramene" id="PSS03043">
    <property type="protein sequence ID" value="PSS03043"/>
    <property type="gene ID" value="CEY00_Acc21426"/>
</dbReference>
<reference evidence="11" key="2">
    <citation type="journal article" date="2018" name="BMC Genomics">
        <title>A manually annotated Actinidia chinensis var. chinensis (kiwifruit) genome highlights the challenges associated with draft genomes and gene prediction in plants.</title>
        <authorList>
            <person name="Pilkington S.M."/>
            <person name="Crowhurst R."/>
            <person name="Hilario E."/>
            <person name="Nardozza S."/>
            <person name="Fraser L."/>
            <person name="Peng Y."/>
            <person name="Gunaseelan K."/>
            <person name="Simpson R."/>
            <person name="Tahir J."/>
            <person name="Deroles S.C."/>
            <person name="Templeton K."/>
            <person name="Luo Z."/>
            <person name="Davy M."/>
            <person name="Cheng C."/>
            <person name="McNeilage M."/>
            <person name="Scaglione D."/>
            <person name="Liu Y."/>
            <person name="Zhang Q."/>
            <person name="Datson P."/>
            <person name="De Silva N."/>
            <person name="Gardiner S.E."/>
            <person name="Bassett H."/>
            <person name="Chagne D."/>
            <person name="McCallum J."/>
            <person name="Dzierzon H."/>
            <person name="Deng C."/>
            <person name="Wang Y.Y."/>
            <person name="Barron L."/>
            <person name="Manako K."/>
            <person name="Bowen J."/>
            <person name="Foster T.M."/>
            <person name="Erridge Z.A."/>
            <person name="Tiffin H."/>
            <person name="Waite C.N."/>
            <person name="Davies K.M."/>
            <person name="Grierson E.P."/>
            <person name="Laing W.A."/>
            <person name="Kirk R."/>
            <person name="Chen X."/>
            <person name="Wood M."/>
            <person name="Montefiori M."/>
            <person name="Brummell D.A."/>
            <person name="Schwinn K.E."/>
            <person name="Catanach A."/>
            <person name="Fullerton C."/>
            <person name="Li D."/>
            <person name="Meiyalaghan S."/>
            <person name="Nieuwenhuizen N."/>
            <person name="Read N."/>
            <person name="Prakash R."/>
            <person name="Hunter D."/>
            <person name="Zhang H."/>
            <person name="McKenzie M."/>
            <person name="Knabel M."/>
            <person name="Harris A."/>
            <person name="Allan A.C."/>
            <person name="Gleave A."/>
            <person name="Chen A."/>
            <person name="Janssen B.J."/>
            <person name="Plunkett B."/>
            <person name="Ampomah-Dwamena C."/>
            <person name="Voogd C."/>
            <person name="Leif D."/>
            <person name="Lafferty D."/>
            <person name="Souleyre E.J.F."/>
            <person name="Varkonyi-Gasic E."/>
            <person name="Gambi F."/>
            <person name="Hanley J."/>
            <person name="Yao J.L."/>
            <person name="Cheung J."/>
            <person name="David K.M."/>
            <person name="Warren B."/>
            <person name="Marsh K."/>
            <person name="Snowden K.C."/>
            <person name="Lin-Wang K."/>
            <person name="Brian L."/>
            <person name="Martinez-Sanchez M."/>
            <person name="Wang M."/>
            <person name="Ileperuma N."/>
            <person name="Macnee N."/>
            <person name="Campin R."/>
            <person name="McAtee P."/>
            <person name="Drummond R.S.M."/>
            <person name="Espley R.V."/>
            <person name="Ireland H.S."/>
            <person name="Wu R."/>
            <person name="Atkinson R.G."/>
            <person name="Karunairetnam S."/>
            <person name="Bulley S."/>
            <person name="Chunkath S."/>
            <person name="Hanley Z."/>
            <person name="Storey R."/>
            <person name="Thrimawithana A.H."/>
            <person name="Thomson S."/>
            <person name="David C."/>
            <person name="Testolin R."/>
            <person name="Huang H."/>
            <person name="Hellens R.P."/>
            <person name="Schaffer R.J."/>
        </authorList>
    </citation>
    <scope>NUCLEOTIDE SEQUENCE [LARGE SCALE GENOMIC DNA]</scope>
    <source>
        <strain evidence="11">cv. Red5</strain>
    </source>
</reference>
<evidence type="ECO:0000256" key="6">
    <source>
        <dbReference type="ARBA" id="ARBA00022737"/>
    </source>
</evidence>
<dbReference type="Proteomes" id="UP000241394">
    <property type="component" value="Chromosome LG19"/>
</dbReference>
<comment type="similarity">
    <text evidence="2">Belongs to the SWEET sugar transporter family.</text>
</comment>
<keyword evidence="4 10" id="KW-0762">Sugar transport</keyword>
<comment type="caution">
    <text evidence="10">The sequence shown here is derived from an EMBL/GenBank/DDBJ whole genome shotgun (WGS) entry which is preliminary data.</text>
</comment>
<name>A0A2R6Q724_ACTCC</name>
<dbReference type="FunFam" id="1.20.1280.290:FF:000002">
    <property type="entry name" value="Bidirectional sugar transporter SWEET"/>
    <property type="match status" value="1"/>
</dbReference>
<sequence>MASLSFIIGIIGNIISLLVFASPILVGVLNIGFLGCVMLVTLLAIHGNLRLTFVGIVCAALTIGMYAVPLSAMRTVIKTKSVEYMPFSLSFFLFLNAGVWSLYSLLVKDYYIGVPNAVGFLLGSAQLILYTIYKHKSPSTKSKEEREEDEGSAHLVKRVIDMQVLDVNPKNKNRGLNTGTSLPKPTVSRQYSLTRLIKTLSLSPYELHSGLIHEGDLENGGSTMDNTQM</sequence>
<evidence type="ECO:0000256" key="5">
    <source>
        <dbReference type="ARBA" id="ARBA00022692"/>
    </source>
</evidence>
<keyword evidence="7 9" id="KW-1133">Transmembrane helix</keyword>
<dbReference type="GO" id="GO:0051119">
    <property type="term" value="F:sugar transmembrane transporter activity"/>
    <property type="evidence" value="ECO:0007669"/>
    <property type="project" value="InterPro"/>
</dbReference>
<dbReference type="OMA" id="IGMYASH"/>
<comment type="subcellular location">
    <subcellularLocation>
        <location evidence="1">Endomembrane system</location>
        <topology evidence="1">Multi-pass membrane protein</topology>
    </subcellularLocation>
</comment>
<evidence type="ECO:0000256" key="2">
    <source>
        <dbReference type="ARBA" id="ARBA00007809"/>
    </source>
</evidence>
<dbReference type="EMBL" id="NKQK01000019">
    <property type="protein sequence ID" value="PSS03043.1"/>
    <property type="molecule type" value="Genomic_DNA"/>
</dbReference>
<dbReference type="GO" id="GO:0051260">
    <property type="term" value="P:protein homooligomerization"/>
    <property type="evidence" value="ECO:0007669"/>
    <property type="project" value="UniProtKB-ARBA"/>
</dbReference>
<proteinExistence type="inferred from homology"/>
<evidence type="ECO:0000256" key="1">
    <source>
        <dbReference type="ARBA" id="ARBA00004127"/>
    </source>
</evidence>
<feature type="transmembrane region" description="Helical" evidence="9">
    <location>
        <begin position="84"/>
        <end position="106"/>
    </location>
</feature>
<dbReference type="GO" id="GO:0012505">
    <property type="term" value="C:endomembrane system"/>
    <property type="evidence" value="ECO:0007669"/>
    <property type="project" value="UniProtKB-SubCell"/>
</dbReference>
<dbReference type="InParanoid" id="A0A2R6Q724"/>
<protein>
    <submittedName>
        <fullName evidence="10">Bidirectional sugar transporter like</fullName>
    </submittedName>
</protein>
<dbReference type="PANTHER" id="PTHR10791:SF142">
    <property type="entry name" value="BIDIRECTIONAL SUGAR TRANSPORTER SWEET16"/>
    <property type="match status" value="1"/>
</dbReference>
<accession>A0A2R6Q724</accession>
<organism evidence="10 11">
    <name type="scientific">Actinidia chinensis var. chinensis</name>
    <name type="common">Chinese soft-hair kiwi</name>
    <dbReference type="NCBI Taxonomy" id="1590841"/>
    <lineage>
        <taxon>Eukaryota</taxon>
        <taxon>Viridiplantae</taxon>
        <taxon>Streptophyta</taxon>
        <taxon>Embryophyta</taxon>
        <taxon>Tracheophyta</taxon>
        <taxon>Spermatophyta</taxon>
        <taxon>Magnoliopsida</taxon>
        <taxon>eudicotyledons</taxon>
        <taxon>Gunneridae</taxon>
        <taxon>Pentapetalae</taxon>
        <taxon>asterids</taxon>
        <taxon>Ericales</taxon>
        <taxon>Actinidiaceae</taxon>
        <taxon>Actinidia</taxon>
    </lineage>
</organism>
<keyword evidence="3" id="KW-0813">Transport</keyword>
<evidence type="ECO:0000256" key="8">
    <source>
        <dbReference type="ARBA" id="ARBA00023136"/>
    </source>
</evidence>
<keyword evidence="11" id="KW-1185">Reference proteome</keyword>
<dbReference type="PANTHER" id="PTHR10791">
    <property type="entry name" value="RAG1-ACTIVATING PROTEIN 1"/>
    <property type="match status" value="1"/>
</dbReference>
<dbReference type="InterPro" id="IPR047664">
    <property type="entry name" value="SWEET"/>
</dbReference>
<dbReference type="OrthoDB" id="409725at2759"/>
<evidence type="ECO:0000313" key="10">
    <source>
        <dbReference type="EMBL" id="PSS03043.1"/>
    </source>
</evidence>
<dbReference type="AlphaFoldDB" id="A0A2R6Q724"/>
<feature type="transmembrane region" description="Helical" evidence="9">
    <location>
        <begin position="51"/>
        <end position="72"/>
    </location>
</feature>
<keyword evidence="6" id="KW-0677">Repeat</keyword>
<evidence type="ECO:0000256" key="9">
    <source>
        <dbReference type="SAM" id="Phobius"/>
    </source>
</evidence>
<keyword evidence="5 9" id="KW-0812">Transmembrane</keyword>
<evidence type="ECO:0000256" key="3">
    <source>
        <dbReference type="ARBA" id="ARBA00022448"/>
    </source>
</evidence>
<feature type="transmembrane region" description="Helical" evidence="9">
    <location>
        <begin position="12"/>
        <end position="45"/>
    </location>
</feature>
<gene>
    <name evidence="10" type="ORF">CEY00_Acc21426</name>
</gene>